<dbReference type="InterPro" id="IPR004046">
    <property type="entry name" value="GST_C"/>
</dbReference>
<sequence length="201" mass="22633">MILYNIALSGNCHKVRLMLAFLGLDYQLYDLDLGSSEQLSDDYLKLNTFGQAPVLDDDGIIIRDSQAILVYLAKKYADRGFWPDDPADLAQVISWLSTAANEIQNGPTRIRAHYKFGRAIDFKQVTETTDKVLKIIDMHLTGKVWLVGDQMSIADIAMYPYLALAHEGHVDITPYLNITAWLTRFESLPNYVSMPGITQTS</sequence>
<dbReference type="PANTHER" id="PTHR44051">
    <property type="entry name" value="GLUTATHIONE S-TRANSFERASE-RELATED"/>
    <property type="match status" value="1"/>
</dbReference>
<feature type="domain" description="GST C-terminal" evidence="2">
    <location>
        <begin position="85"/>
        <end position="201"/>
    </location>
</feature>
<proteinExistence type="predicted"/>
<dbReference type="EMBL" id="DRHY01000135">
    <property type="protein sequence ID" value="HEC73928.1"/>
    <property type="molecule type" value="Genomic_DNA"/>
</dbReference>
<dbReference type="Pfam" id="PF00043">
    <property type="entry name" value="GST_C"/>
    <property type="match status" value="1"/>
</dbReference>
<dbReference type="PROSITE" id="PS50404">
    <property type="entry name" value="GST_NTER"/>
    <property type="match status" value="1"/>
</dbReference>
<dbReference type="SFLD" id="SFLDG00358">
    <property type="entry name" value="Main_(cytGST)"/>
    <property type="match status" value="1"/>
</dbReference>
<dbReference type="SUPFAM" id="SSF47616">
    <property type="entry name" value="GST C-terminal domain-like"/>
    <property type="match status" value="1"/>
</dbReference>
<dbReference type="InterPro" id="IPR004045">
    <property type="entry name" value="Glutathione_S-Trfase_N"/>
</dbReference>
<dbReference type="AlphaFoldDB" id="A0A7C1ZH34"/>
<name>A0A7C1ZH34_9GAMM</name>
<dbReference type="InterPro" id="IPR036249">
    <property type="entry name" value="Thioredoxin-like_sf"/>
</dbReference>
<evidence type="ECO:0000259" key="1">
    <source>
        <dbReference type="PROSITE" id="PS50404"/>
    </source>
</evidence>
<dbReference type="InterPro" id="IPR040079">
    <property type="entry name" value="Glutathione_S-Trfase"/>
</dbReference>
<accession>A0A7C1ZH34</accession>
<comment type="caution">
    <text evidence="3">The sequence shown here is derived from an EMBL/GenBank/DDBJ whole genome shotgun (WGS) entry which is preliminary data.</text>
</comment>
<dbReference type="InterPro" id="IPR010987">
    <property type="entry name" value="Glutathione-S-Trfase_C-like"/>
</dbReference>
<dbReference type="PANTHER" id="PTHR44051:SF2">
    <property type="entry name" value="HYPOTHETICAL GLUTATHIONE S-TRANSFERASE LIKE PROTEIN"/>
    <property type="match status" value="1"/>
</dbReference>
<organism evidence="3">
    <name type="scientific">Methylophaga aminisulfidivorans</name>
    <dbReference type="NCBI Taxonomy" id="230105"/>
    <lineage>
        <taxon>Bacteria</taxon>
        <taxon>Pseudomonadati</taxon>
        <taxon>Pseudomonadota</taxon>
        <taxon>Gammaproteobacteria</taxon>
        <taxon>Thiotrichales</taxon>
        <taxon>Piscirickettsiaceae</taxon>
        <taxon>Methylophaga</taxon>
    </lineage>
</organism>
<dbReference type="SFLD" id="SFLDS00019">
    <property type="entry name" value="Glutathione_Transferase_(cytos"/>
    <property type="match status" value="1"/>
</dbReference>
<evidence type="ECO:0000259" key="2">
    <source>
        <dbReference type="PROSITE" id="PS50405"/>
    </source>
</evidence>
<dbReference type="Gene3D" id="3.40.30.10">
    <property type="entry name" value="Glutaredoxin"/>
    <property type="match status" value="1"/>
</dbReference>
<dbReference type="SUPFAM" id="SSF52833">
    <property type="entry name" value="Thioredoxin-like"/>
    <property type="match status" value="1"/>
</dbReference>
<dbReference type="InterPro" id="IPR036282">
    <property type="entry name" value="Glutathione-S-Trfase_C_sf"/>
</dbReference>
<protein>
    <submittedName>
        <fullName evidence="3">Glutathione S-transferase family protein</fullName>
    </submittedName>
</protein>
<dbReference type="Proteomes" id="UP000886384">
    <property type="component" value="Unassembled WGS sequence"/>
</dbReference>
<feature type="domain" description="GST N-terminal" evidence="1">
    <location>
        <begin position="1"/>
        <end position="80"/>
    </location>
</feature>
<dbReference type="Pfam" id="PF13417">
    <property type="entry name" value="GST_N_3"/>
    <property type="match status" value="1"/>
</dbReference>
<dbReference type="CDD" id="cd03056">
    <property type="entry name" value="GST_N_4"/>
    <property type="match status" value="1"/>
</dbReference>
<gene>
    <name evidence="3" type="ORF">ENI26_06085</name>
</gene>
<evidence type="ECO:0000313" key="3">
    <source>
        <dbReference type="EMBL" id="HEC73928.1"/>
    </source>
</evidence>
<dbReference type="Gene3D" id="1.20.1050.10">
    <property type="match status" value="1"/>
</dbReference>
<reference evidence="3" key="1">
    <citation type="journal article" date="2020" name="mSystems">
        <title>Genome- and Community-Level Interaction Insights into Carbon Utilization and Element Cycling Functions of Hydrothermarchaeota in Hydrothermal Sediment.</title>
        <authorList>
            <person name="Zhou Z."/>
            <person name="Liu Y."/>
            <person name="Xu W."/>
            <person name="Pan J."/>
            <person name="Luo Z.H."/>
            <person name="Li M."/>
        </authorList>
    </citation>
    <scope>NUCLEOTIDE SEQUENCE [LARGE SCALE GENOMIC DNA]</scope>
    <source>
        <strain evidence="3">HyVt-380</strain>
    </source>
</reference>
<dbReference type="PROSITE" id="PS50405">
    <property type="entry name" value="GST_CTER"/>
    <property type="match status" value="1"/>
</dbReference>